<dbReference type="GO" id="GO:0005524">
    <property type="term" value="F:ATP binding"/>
    <property type="evidence" value="ECO:0007669"/>
    <property type="project" value="UniProtKB-KW"/>
</dbReference>
<accession>A0A841BP52</accession>
<dbReference type="AlphaFoldDB" id="A0A841BP52"/>
<dbReference type="PANTHER" id="PTHR42698">
    <property type="entry name" value="GTPASE ERA"/>
    <property type="match status" value="1"/>
</dbReference>
<dbReference type="SUPFAM" id="SSF52540">
    <property type="entry name" value="P-loop containing nucleoside triphosphate hydrolases"/>
    <property type="match status" value="1"/>
</dbReference>
<keyword evidence="1" id="KW-0472">Membrane</keyword>
<dbReference type="GO" id="GO:0043024">
    <property type="term" value="F:ribosomal small subunit binding"/>
    <property type="evidence" value="ECO:0007669"/>
    <property type="project" value="TreeGrafter"/>
</dbReference>
<dbReference type="RefSeq" id="WP_221469868.1">
    <property type="nucleotide sequence ID" value="NZ_JACHMN010000002.1"/>
</dbReference>
<reference evidence="3 4" key="1">
    <citation type="submission" date="2020-08" db="EMBL/GenBank/DDBJ databases">
        <title>Sequencing the genomes of 1000 actinobacteria strains.</title>
        <authorList>
            <person name="Klenk H.-P."/>
        </authorList>
    </citation>
    <scope>NUCLEOTIDE SEQUENCE [LARGE SCALE GENOMIC DNA]</scope>
    <source>
        <strain evidence="3 4">DSM 45362</strain>
    </source>
</reference>
<dbReference type="GO" id="GO:0000028">
    <property type="term" value="P:ribosomal small subunit assembly"/>
    <property type="evidence" value="ECO:0007669"/>
    <property type="project" value="TreeGrafter"/>
</dbReference>
<dbReference type="InterPro" id="IPR005662">
    <property type="entry name" value="GTPase_Era-like"/>
</dbReference>
<feature type="transmembrane region" description="Helical" evidence="1">
    <location>
        <begin position="452"/>
        <end position="477"/>
    </location>
</feature>
<keyword evidence="4" id="KW-1185">Reference proteome</keyword>
<dbReference type="InterPro" id="IPR027417">
    <property type="entry name" value="P-loop_NTPase"/>
</dbReference>
<dbReference type="GO" id="GO:0019843">
    <property type="term" value="F:rRNA binding"/>
    <property type="evidence" value="ECO:0007669"/>
    <property type="project" value="TreeGrafter"/>
</dbReference>
<feature type="transmembrane region" description="Helical" evidence="1">
    <location>
        <begin position="407"/>
        <end position="432"/>
    </location>
</feature>
<organism evidence="3 4">
    <name type="scientific">Allocatelliglobosispora scoriae</name>
    <dbReference type="NCBI Taxonomy" id="643052"/>
    <lineage>
        <taxon>Bacteria</taxon>
        <taxon>Bacillati</taxon>
        <taxon>Actinomycetota</taxon>
        <taxon>Actinomycetes</taxon>
        <taxon>Micromonosporales</taxon>
        <taxon>Micromonosporaceae</taxon>
        <taxon>Allocatelliglobosispora</taxon>
    </lineage>
</organism>
<dbReference type="GO" id="GO:0005525">
    <property type="term" value="F:GTP binding"/>
    <property type="evidence" value="ECO:0007669"/>
    <property type="project" value="InterPro"/>
</dbReference>
<evidence type="ECO:0000256" key="1">
    <source>
        <dbReference type="SAM" id="Phobius"/>
    </source>
</evidence>
<sequence>MSASIVTRIGALSRFVEAAQGHLPDADLAPARALIARAGERLALSGAHTVVALAGATGSGKSSIFNALAEVTLSQTGLRRPTTGEAHACVWGGDDAGALLDWLAVGRRFTRDGGRDPDLTGLVLLDLPDFDSVQAAHRAEADRLLAVVDLIVWVLHPQKYADKVVHAGYLAQFHRHRDITVVVLNQADLLSPDDLRECMEDLPRLLADDGLGGVPVLTSSTVAAPGLGALTGVLATTVAARQAALRRLGADLDTITARLEPLAGPAVPKNALGPAVTGPLTDALARAAGVPLVADATRGAYIHRARKATGWPPLRWVRRLRPDPLTRLHLGDHTGTPGATSIGPAMPAAQAAVALALRDTAARAGQGLPEPWQETVLTAVRSHVEKLPDALDRAVAGTDLGMARPRLWWRFVGVLQWLCTAAALAGLLWLGVRYLLFALALPEPPMPELGRIPLPTALLAGGLLGGLLVSLLVRPVVRIAAGRQARRVRARLHAAVDLVSRDLVVAPAQGALDAYAEARKSLRQAAG</sequence>
<evidence type="ECO:0000259" key="2">
    <source>
        <dbReference type="Pfam" id="PF01926"/>
    </source>
</evidence>
<dbReference type="Pfam" id="PF01926">
    <property type="entry name" value="MMR_HSR1"/>
    <property type="match status" value="1"/>
</dbReference>
<gene>
    <name evidence="3" type="ORF">F4553_002465</name>
</gene>
<evidence type="ECO:0000313" key="3">
    <source>
        <dbReference type="EMBL" id="MBB5869086.1"/>
    </source>
</evidence>
<dbReference type="EMBL" id="JACHMN010000002">
    <property type="protein sequence ID" value="MBB5869086.1"/>
    <property type="molecule type" value="Genomic_DNA"/>
</dbReference>
<keyword evidence="1" id="KW-0812">Transmembrane</keyword>
<protein>
    <submittedName>
        <fullName evidence="3">Energy-coupling factor transporter ATP-binding protein EcfA2</fullName>
    </submittedName>
</protein>
<comment type="caution">
    <text evidence="3">The sequence shown here is derived from an EMBL/GenBank/DDBJ whole genome shotgun (WGS) entry which is preliminary data.</text>
</comment>
<dbReference type="InterPro" id="IPR006073">
    <property type="entry name" value="GTP-bd"/>
</dbReference>
<dbReference type="Gene3D" id="3.40.50.300">
    <property type="entry name" value="P-loop containing nucleotide triphosphate hydrolases"/>
    <property type="match status" value="1"/>
</dbReference>
<name>A0A841BP52_9ACTN</name>
<dbReference type="PANTHER" id="PTHR42698:SF1">
    <property type="entry name" value="GTPASE ERA, MITOCHONDRIAL"/>
    <property type="match status" value="1"/>
</dbReference>
<feature type="domain" description="G" evidence="2">
    <location>
        <begin position="51"/>
        <end position="185"/>
    </location>
</feature>
<evidence type="ECO:0000313" key="4">
    <source>
        <dbReference type="Proteomes" id="UP000587527"/>
    </source>
</evidence>
<keyword evidence="3" id="KW-0547">Nucleotide-binding</keyword>
<keyword evidence="1" id="KW-1133">Transmembrane helix</keyword>
<proteinExistence type="predicted"/>
<dbReference type="Proteomes" id="UP000587527">
    <property type="component" value="Unassembled WGS sequence"/>
</dbReference>
<keyword evidence="3" id="KW-0067">ATP-binding</keyword>
<dbReference type="GO" id="GO:0005829">
    <property type="term" value="C:cytosol"/>
    <property type="evidence" value="ECO:0007669"/>
    <property type="project" value="TreeGrafter"/>
</dbReference>